<dbReference type="KEGG" id="mema:MMAB1_2500"/>
<dbReference type="Proteomes" id="UP000069850">
    <property type="component" value="Chromosome 1"/>
</dbReference>
<reference evidence="2 3" key="1">
    <citation type="submission" date="2016-01" db="EMBL/GenBank/DDBJ databases">
        <authorList>
            <person name="Manzoor S."/>
        </authorList>
    </citation>
    <scope>NUCLEOTIDE SEQUENCE [LARGE SCALE GENOMIC DNA]</scope>
    <source>
        <strain evidence="2">Methanoculleus sp MAB1</strain>
    </source>
</reference>
<evidence type="ECO:0000256" key="1">
    <source>
        <dbReference type="SAM" id="MobiDB-lite"/>
    </source>
</evidence>
<organism evidence="2 3">
    <name type="scientific">Methanoculleus bourgensis</name>
    <dbReference type="NCBI Taxonomy" id="83986"/>
    <lineage>
        <taxon>Archaea</taxon>
        <taxon>Methanobacteriati</taxon>
        <taxon>Methanobacteriota</taxon>
        <taxon>Stenosarchaea group</taxon>
        <taxon>Methanomicrobia</taxon>
        <taxon>Methanomicrobiales</taxon>
        <taxon>Methanomicrobiaceae</taxon>
        <taxon>Methanoculleus</taxon>
    </lineage>
</organism>
<accession>A0A0X3BNV9</accession>
<dbReference type="AlphaFoldDB" id="A0A0X3BNV9"/>
<feature type="region of interest" description="Disordered" evidence="1">
    <location>
        <begin position="1"/>
        <end position="23"/>
    </location>
</feature>
<evidence type="ECO:0000313" key="2">
    <source>
        <dbReference type="EMBL" id="CVK33713.1"/>
    </source>
</evidence>
<name>A0A0X3BNV9_9EURY</name>
<evidence type="ECO:0000313" key="3">
    <source>
        <dbReference type="Proteomes" id="UP000069850"/>
    </source>
</evidence>
<proteinExistence type="predicted"/>
<dbReference type="EMBL" id="LT158599">
    <property type="protein sequence ID" value="CVK33713.1"/>
    <property type="molecule type" value="Genomic_DNA"/>
</dbReference>
<sequence length="84" mass="9234">MTAPAPVGAGEEREARAGWGDEGECSAGDGTKARYDLLIWNRCTSVSFHLILSMQYHLTRRARRMRSLVAGRSCPLRALARLSA</sequence>
<protein>
    <submittedName>
        <fullName evidence="2">Uncharacterized protein</fullName>
    </submittedName>
</protein>
<gene>
    <name evidence="2" type="ORF">MMAB1_2500</name>
</gene>